<keyword evidence="1" id="KW-0732">Signal</keyword>
<dbReference type="PANTHER" id="PTHR43135:SF3">
    <property type="entry name" value="ALPHA-D-RIBOSE 1-METHYLPHOSPHONATE 5-TRIPHOSPHATE DIPHOSPHATASE"/>
    <property type="match status" value="1"/>
</dbReference>
<dbReference type="InterPro" id="IPR006680">
    <property type="entry name" value="Amidohydro-rel"/>
</dbReference>
<evidence type="ECO:0000256" key="1">
    <source>
        <dbReference type="SAM" id="SignalP"/>
    </source>
</evidence>
<dbReference type="PANTHER" id="PTHR43135">
    <property type="entry name" value="ALPHA-D-RIBOSE 1-METHYLPHOSPHONATE 5-TRIPHOSPHATE DIPHOSPHATASE"/>
    <property type="match status" value="1"/>
</dbReference>
<protein>
    <submittedName>
        <fullName evidence="3">Amidohydrolase family protein</fullName>
    </submittedName>
</protein>
<dbReference type="OrthoDB" id="5734927at2"/>
<dbReference type="Proteomes" id="UP000298050">
    <property type="component" value="Unassembled WGS sequence"/>
</dbReference>
<dbReference type="CDD" id="cd01299">
    <property type="entry name" value="Met_dep_hydrolase_A"/>
    <property type="match status" value="1"/>
</dbReference>
<gene>
    <name evidence="3" type="ORF">E4634_18760</name>
</gene>
<sequence>MKATITAIRGTVAFCLAAIVGLAIPAIAQEADGPILFTNVNVFDGVHEKLIKNANVVVTGNLISKVSTEPLMVAGGRVIDGGGRTLMPGLTDAHWHVMHAHIASMQIFVNDIGYLTLAGAESAEATLMRGFTTVRDMGGPVFGIKKMIDEGRYLGPRIYPSGAYITQTSGHGDFRFPTAMPRKDGRELLDGELMAWTAVADGVPQVLRRVRENLMRGASQIKVMAGGGVASLSDPLDVRQYTQEEMKAAVDAAATWNTYVAVHAYSDYAVRGALEAGVQSIEHGNMITEDTAKLIKKKGAWLSLQPLLNDEDRIPFPEDSFENQKFLAMTAGTEKAYEFAKKYDLKVAFGTDLQNGAEVAAKQGKSLAKLTRWYEPWEVLKMATSTNYELFKMSGPRDPYPGKNGVIEEGALADILLVDGNPLEDINLIADPEKNFVLIMKDGKIYKNTVN</sequence>
<evidence type="ECO:0000259" key="2">
    <source>
        <dbReference type="Pfam" id="PF01979"/>
    </source>
</evidence>
<dbReference type="Pfam" id="PF01979">
    <property type="entry name" value="Amidohydro_1"/>
    <property type="match status" value="1"/>
</dbReference>
<dbReference type="InterPro" id="IPR051781">
    <property type="entry name" value="Metallo-dep_Hydrolase"/>
</dbReference>
<accession>A0A4Z0LVQ8</accession>
<evidence type="ECO:0000313" key="3">
    <source>
        <dbReference type="EMBL" id="TGD71314.1"/>
    </source>
</evidence>
<dbReference type="InterPro" id="IPR032466">
    <property type="entry name" value="Metal_Hydrolase"/>
</dbReference>
<organism evidence="3 4">
    <name type="scientific">Mangrovimicrobium sediminis</name>
    <dbReference type="NCBI Taxonomy" id="2562682"/>
    <lineage>
        <taxon>Bacteria</taxon>
        <taxon>Pseudomonadati</taxon>
        <taxon>Pseudomonadota</taxon>
        <taxon>Gammaproteobacteria</taxon>
        <taxon>Cellvibrionales</taxon>
        <taxon>Halieaceae</taxon>
        <taxon>Mangrovimicrobium</taxon>
    </lineage>
</organism>
<dbReference type="AlphaFoldDB" id="A0A4Z0LVQ8"/>
<keyword evidence="3" id="KW-0378">Hydrolase</keyword>
<dbReference type="InterPro" id="IPR057744">
    <property type="entry name" value="OTAase-like"/>
</dbReference>
<name>A0A4Z0LVQ8_9GAMM</name>
<dbReference type="Gene3D" id="2.30.40.10">
    <property type="entry name" value="Urease, subunit C, domain 1"/>
    <property type="match status" value="1"/>
</dbReference>
<reference evidence="3 4" key="1">
    <citation type="submission" date="2019-04" db="EMBL/GenBank/DDBJ databases">
        <title>Taxonomy of novel Haliea sp. from mangrove soil of West Coast of India.</title>
        <authorList>
            <person name="Verma A."/>
            <person name="Kumar P."/>
            <person name="Krishnamurthi S."/>
        </authorList>
    </citation>
    <scope>NUCLEOTIDE SEQUENCE [LARGE SCALE GENOMIC DNA]</scope>
    <source>
        <strain evidence="3 4">SAOS-164</strain>
    </source>
</reference>
<comment type="caution">
    <text evidence="3">The sequence shown here is derived from an EMBL/GenBank/DDBJ whole genome shotgun (WGS) entry which is preliminary data.</text>
</comment>
<evidence type="ECO:0000313" key="4">
    <source>
        <dbReference type="Proteomes" id="UP000298050"/>
    </source>
</evidence>
<feature type="domain" description="Amidohydrolase-related" evidence="2">
    <location>
        <begin position="85"/>
        <end position="445"/>
    </location>
</feature>
<dbReference type="EMBL" id="SRLE01000014">
    <property type="protein sequence ID" value="TGD71314.1"/>
    <property type="molecule type" value="Genomic_DNA"/>
</dbReference>
<dbReference type="GO" id="GO:0016810">
    <property type="term" value="F:hydrolase activity, acting on carbon-nitrogen (but not peptide) bonds"/>
    <property type="evidence" value="ECO:0007669"/>
    <property type="project" value="InterPro"/>
</dbReference>
<dbReference type="SUPFAM" id="SSF51556">
    <property type="entry name" value="Metallo-dependent hydrolases"/>
    <property type="match status" value="1"/>
</dbReference>
<dbReference type="InterPro" id="IPR011059">
    <property type="entry name" value="Metal-dep_hydrolase_composite"/>
</dbReference>
<feature type="chain" id="PRO_5021424293" evidence="1">
    <location>
        <begin position="29"/>
        <end position="451"/>
    </location>
</feature>
<feature type="signal peptide" evidence="1">
    <location>
        <begin position="1"/>
        <end position="28"/>
    </location>
</feature>
<dbReference type="Gene3D" id="3.20.20.140">
    <property type="entry name" value="Metal-dependent hydrolases"/>
    <property type="match status" value="1"/>
</dbReference>
<proteinExistence type="predicted"/>
<keyword evidence="4" id="KW-1185">Reference proteome</keyword>
<dbReference type="SUPFAM" id="SSF51338">
    <property type="entry name" value="Composite domain of metallo-dependent hydrolases"/>
    <property type="match status" value="2"/>
</dbReference>